<organism evidence="2 3">
    <name type="scientific">Sistotremastrum suecicum HHB10207 ss-3</name>
    <dbReference type="NCBI Taxonomy" id="1314776"/>
    <lineage>
        <taxon>Eukaryota</taxon>
        <taxon>Fungi</taxon>
        <taxon>Dikarya</taxon>
        <taxon>Basidiomycota</taxon>
        <taxon>Agaricomycotina</taxon>
        <taxon>Agaricomycetes</taxon>
        <taxon>Sistotremastrales</taxon>
        <taxon>Sistotremastraceae</taxon>
        <taxon>Sistotremastrum</taxon>
    </lineage>
</organism>
<keyword evidence="1" id="KW-0472">Membrane</keyword>
<evidence type="ECO:0000313" key="3">
    <source>
        <dbReference type="Proteomes" id="UP000076798"/>
    </source>
</evidence>
<evidence type="ECO:0000313" key="2">
    <source>
        <dbReference type="EMBL" id="KZT43386.1"/>
    </source>
</evidence>
<keyword evidence="1" id="KW-0812">Transmembrane</keyword>
<proteinExistence type="predicted"/>
<feature type="transmembrane region" description="Helical" evidence="1">
    <location>
        <begin position="34"/>
        <end position="55"/>
    </location>
</feature>
<reference evidence="2 3" key="1">
    <citation type="journal article" date="2016" name="Mol. Biol. Evol.">
        <title>Comparative Genomics of Early-Diverging Mushroom-Forming Fungi Provides Insights into the Origins of Lignocellulose Decay Capabilities.</title>
        <authorList>
            <person name="Nagy L.G."/>
            <person name="Riley R."/>
            <person name="Tritt A."/>
            <person name="Adam C."/>
            <person name="Daum C."/>
            <person name="Floudas D."/>
            <person name="Sun H."/>
            <person name="Yadav J.S."/>
            <person name="Pangilinan J."/>
            <person name="Larsson K.H."/>
            <person name="Matsuura K."/>
            <person name="Barry K."/>
            <person name="Labutti K."/>
            <person name="Kuo R."/>
            <person name="Ohm R.A."/>
            <person name="Bhattacharya S.S."/>
            <person name="Shirouzu T."/>
            <person name="Yoshinaga Y."/>
            <person name="Martin F.M."/>
            <person name="Grigoriev I.V."/>
            <person name="Hibbett D.S."/>
        </authorList>
    </citation>
    <scope>NUCLEOTIDE SEQUENCE [LARGE SCALE GENOMIC DNA]</scope>
    <source>
        <strain evidence="2 3">HHB10207 ss-3</strain>
    </source>
</reference>
<dbReference type="EMBL" id="KV428008">
    <property type="protein sequence ID" value="KZT43386.1"/>
    <property type="molecule type" value="Genomic_DNA"/>
</dbReference>
<accession>A0A166I4L1</accession>
<gene>
    <name evidence="2" type="ORF">SISSUDRAFT_691472</name>
</gene>
<name>A0A166I4L1_9AGAM</name>
<keyword evidence="1" id="KW-1133">Transmembrane helix</keyword>
<dbReference type="AlphaFoldDB" id="A0A166I4L1"/>
<dbReference type="Proteomes" id="UP000076798">
    <property type="component" value="Unassembled WGS sequence"/>
</dbReference>
<protein>
    <submittedName>
        <fullName evidence="2">Uncharacterized protein</fullName>
    </submittedName>
</protein>
<sequence length="119" mass="14166">MLHAVTYLRHCRTSFSTAIITSIYSAQSTRNSSLLFAFVILWVLVFHLWCLLVSYRDNITLYLCKTRSSIPIYTTLPRFQHSLWECNFVYDVCRQHFYRMTLFRLTATKTLRFASMRSC</sequence>
<keyword evidence="3" id="KW-1185">Reference proteome</keyword>
<evidence type="ECO:0000256" key="1">
    <source>
        <dbReference type="SAM" id="Phobius"/>
    </source>
</evidence>